<keyword evidence="2" id="KW-1185">Reference proteome</keyword>
<protein>
    <recommendedName>
        <fullName evidence="3">DUF2442 domain-containing protein</fullName>
    </recommendedName>
</protein>
<accession>A0A554WTH1</accession>
<comment type="caution">
    <text evidence="1">The sequence shown here is derived from an EMBL/GenBank/DDBJ whole genome shotgun (WGS) entry which is preliminary data.</text>
</comment>
<sequence length="147" mass="15653">MGESPTWPDWVKAELRRLPEAESAGRAQVGHDPLRAVAARYDRRHRRVVVELANGCVFAFPVDLAQGLAGAKVADLADIEITPLGTGLHWPRLNTDLTVEGLLAGVFGGRVWMRSLAARGGRVTSAAKAAAARRNGAKGGRPRKAVA</sequence>
<dbReference type="Proteomes" id="UP000320225">
    <property type="component" value="Unassembled WGS sequence"/>
</dbReference>
<proteinExistence type="predicted"/>
<dbReference type="AlphaFoldDB" id="A0A554WTH1"/>
<gene>
    <name evidence="1" type="ORF">Tsedi_00533</name>
</gene>
<organism evidence="1 2">
    <name type="scientific">Tepidimonas sediminis</name>
    <dbReference type="NCBI Taxonomy" id="2588941"/>
    <lineage>
        <taxon>Bacteria</taxon>
        <taxon>Pseudomonadati</taxon>
        <taxon>Pseudomonadota</taxon>
        <taxon>Betaproteobacteria</taxon>
        <taxon>Burkholderiales</taxon>
        <taxon>Tepidimonas</taxon>
    </lineage>
</organism>
<reference evidence="1 2" key="1">
    <citation type="submission" date="2019-07" db="EMBL/GenBank/DDBJ databases">
        <title>Tepidimonas sediminis YIM 72259 draft genome.</title>
        <authorList>
            <person name="Da Costa M.S."/>
            <person name="Froufe H.J.C."/>
            <person name="Egas C."/>
            <person name="Albuquerque L."/>
        </authorList>
    </citation>
    <scope>NUCLEOTIDE SEQUENCE [LARGE SCALE GENOMIC DNA]</scope>
    <source>
        <strain evidence="1 2">YIM 72259</strain>
    </source>
</reference>
<evidence type="ECO:0000313" key="2">
    <source>
        <dbReference type="Proteomes" id="UP000320225"/>
    </source>
</evidence>
<dbReference type="EMBL" id="VJND01000002">
    <property type="protein sequence ID" value="TSE26824.1"/>
    <property type="molecule type" value="Genomic_DNA"/>
</dbReference>
<dbReference type="Pfam" id="PF10387">
    <property type="entry name" value="DUF2442"/>
    <property type="match status" value="1"/>
</dbReference>
<name>A0A554WTH1_9BURK</name>
<evidence type="ECO:0000313" key="1">
    <source>
        <dbReference type="EMBL" id="TSE26824.1"/>
    </source>
</evidence>
<dbReference type="RefSeq" id="WP_143893347.1">
    <property type="nucleotide sequence ID" value="NZ_VJND01000002.1"/>
</dbReference>
<dbReference type="InterPro" id="IPR018841">
    <property type="entry name" value="DUF2442"/>
</dbReference>
<evidence type="ECO:0008006" key="3">
    <source>
        <dbReference type="Google" id="ProtNLM"/>
    </source>
</evidence>
<dbReference type="OrthoDB" id="8563470at2"/>
<dbReference type="Gene3D" id="3.30.2020.40">
    <property type="entry name" value="Uncharacterised protein PF10387, DUF2442"/>
    <property type="match status" value="1"/>
</dbReference>